<gene>
    <name evidence="3" type="ORF">RM520_10015</name>
</gene>
<proteinExistence type="predicted"/>
<comment type="caution">
    <text evidence="3">The sequence shown here is derived from an EMBL/GenBank/DDBJ whole genome shotgun (WGS) entry which is preliminary data.</text>
</comment>
<evidence type="ECO:0000256" key="1">
    <source>
        <dbReference type="SAM" id="Phobius"/>
    </source>
</evidence>
<dbReference type="Pfam" id="PF13239">
    <property type="entry name" value="2TM"/>
    <property type="match status" value="1"/>
</dbReference>
<dbReference type="InterPro" id="IPR025698">
    <property type="entry name" value="2TM_dom"/>
</dbReference>
<dbReference type="RefSeq" id="WP_311385578.1">
    <property type="nucleotide sequence ID" value="NZ_JAVRHU010000002.1"/>
</dbReference>
<accession>A0ABU3BIH1</accession>
<keyword evidence="1" id="KW-1133">Transmembrane helix</keyword>
<evidence type="ECO:0000313" key="3">
    <source>
        <dbReference type="EMBL" id="MDT0621965.1"/>
    </source>
</evidence>
<evidence type="ECO:0000259" key="2">
    <source>
        <dbReference type="Pfam" id="PF13239"/>
    </source>
</evidence>
<name>A0ABU3BIH1_9FLAO</name>
<sequence>MEDLKTEKLNRAKKRVEQIKGFYIHATIYTIINIFILVNIFIGNGYDGENFWQFSHFLTPFFWGIGLFFHAAKVFNFNPILNKDWEKRQIEKYMEEDRKISEKYTKK</sequence>
<keyword evidence="4" id="KW-1185">Reference proteome</keyword>
<feature type="transmembrane region" description="Helical" evidence="1">
    <location>
        <begin position="62"/>
        <end position="81"/>
    </location>
</feature>
<organism evidence="3 4">
    <name type="scientific">Croceitalea vernalis</name>
    <dbReference type="NCBI Taxonomy" id="3075599"/>
    <lineage>
        <taxon>Bacteria</taxon>
        <taxon>Pseudomonadati</taxon>
        <taxon>Bacteroidota</taxon>
        <taxon>Flavobacteriia</taxon>
        <taxon>Flavobacteriales</taxon>
        <taxon>Flavobacteriaceae</taxon>
        <taxon>Croceitalea</taxon>
    </lineage>
</organism>
<reference evidence="3 4" key="1">
    <citation type="submission" date="2023-09" db="EMBL/GenBank/DDBJ databases">
        <authorList>
            <person name="Rey-Velasco X."/>
        </authorList>
    </citation>
    <scope>NUCLEOTIDE SEQUENCE [LARGE SCALE GENOMIC DNA]</scope>
    <source>
        <strain evidence="3 4">P007</strain>
    </source>
</reference>
<dbReference type="EMBL" id="JAVRHU010000002">
    <property type="protein sequence ID" value="MDT0621965.1"/>
    <property type="molecule type" value="Genomic_DNA"/>
</dbReference>
<evidence type="ECO:0000313" key="4">
    <source>
        <dbReference type="Proteomes" id="UP001250662"/>
    </source>
</evidence>
<feature type="domain" description="2TM" evidence="2">
    <location>
        <begin position="11"/>
        <end position="95"/>
    </location>
</feature>
<feature type="transmembrane region" description="Helical" evidence="1">
    <location>
        <begin position="21"/>
        <end position="42"/>
    </location>
</feature>
<protein>
    <submittedName>
        <fullName evidence="3">2TM domain-containing protein</fullName>
    </submittedName>
</protein>
<dbReference type="Proteomes" id="UP001250662">
    <property type="component" value="Unassembled WGS sequence"/>
</dbReference>
<keyword evidence="1" id="KW-0812">Transmembrane</keyword>
<keyword evidence="1" id="KW-0472">Membrane</keyword>